<dbReference type="EMBL" id="WLYK01000008">
    <property type="protein sequence ID" value="MTD16241.1"/>
    <property type="molecule type" value="Genomic_DNA"/>
</dbReference>
<gene>
    <name evidence="3" type="ORF">GIS00_20080</name>
</gene>
<comment type="caution">
    <text evidence="3">The sequence shown here is derived from an EMBL/GenBank/DDBJ whole genome shotgun (WGS) entry which is preliminary data.</text>
</comment>
<dbReference type="Gene3D" id="3.90.1200.10">
    <property type="match status" value="1"/>
</dbReference>
<feature type="compositionally biased region" description="Basic and acidic residues" evidence="1">
    <location>
        <begin position="1"/>
        <end position="21"/>
    </location>
</feature>
<dbReference type="Pfam" id="PF01636">
    <property type="entry name" value="APH"/>
    <property type="match status" value="1"/>
</dbReference>
<dbReference type="CDD" id="cd05151">
    <property type="entry name" value="ChoK-like"/>
    <property type="match status" value="1"/>
</dbReference>
<dbReference type="GO" id="GO:0004305">
    <property type="term" value="F:ethanolamine kinase activity"/>
    <property type="evidence" value="ECO:0007669"/>
    <property type="project" value="TreeGrafter"/>
</dbReference>
<dbReference type="AlphaFoldDB" id="A0A7K1FQ29"/>
<dbReference type="SUPFAM" id="SSF56112">
    <property type="entry name" value="Protein kinase-like (PK-like)"/>
    <property type="match status" value="1"/>
</dbReference>
<dbReference type="InterPro" id="IPR002575">
    <property type="entry name" value="Aminoglycoside_PTrfase"/>
</dbReference>
<feature type="region of interest" description="Disordered" evidence="1">
    <location>
        <begin position="1"/>
        <end position="34"/>
    </location>
</feature>
<feature type="domain" description="Aminoglycoside phosphotransferase" evidence="2">
    <location>
        <begin position="88"/>
        <end position="304"/>
    </location>
</feature>
<sequence>MLQDIASRRQSEANRERREATATRSVAPWPDHRRARGLDRGRAAVYHPANGQVLSSSGSRWTVVGAVDEALLQRLDAVPLLATPDRVVSELTGGLTNRNLRVDLPGTSAVARLSDPTGALLAIDRTAEDHNSRAAASTGIAPDVLDFRPDDGVLVVRFVPGRTLTEADVRDPAMLPRIAAAVRTLHSAPPFLGTFDMAVRQREYLSTCVRLGLPLPAGYTDHLDTCAEVVRVLALDPPPAVPCHNDLLAANFIDDGGRLWIIDYEYAGTGDPSFEIGNIAGESLLDDDAADALAIAYFGTADPRMPARCRLQTLLARYGWTLWGVIRQHAMTPAVDLTEWTMDKYERAVRTFTATALPSLLRAAAGAGP</sequence>
<name>A0A7K1FQ29_9ACTN</name>
<evidence type="ECO:0000256" key="1">
    <source>
        <dbReference type="SAM" id="MobiDB-lite"/>
    </source>
</evidence>
<dbReference type="InterPro" id="IPR011009">
    <property type="entry name" value="Kinase-like_dom_sf"/>
</dbReference>
<evidence type="ECO:0000313" key="4">
    <source>
        <dbReference type="Proteomes" id="UP000460221"/>
    </source>
</evidence>
<dbReference type="Gene3D" id="3.30.200.20">
    <property type="entry name" value="Phosphorylase Kinase, domain 1"/>
    <property type="match status" value="1"/>
</dbReference>
<dbReference type="PANTHER" id="PTHR22603:SF66">
    <property type="entry name" value="ETHANOLAMINE KINASE"/>
    <property type="match status" value="1"/>
</dbReference>
<dbReference type="GO" id="GO:0005737">
    <property type="term" value="C:cytoplasm"/>
    <property type="evidence" value="ECO:0007669"/>
    <property type="project" value="TreeGrafter"/>
</dbReference>
<dbReference type="Proteomes" id="UP000460221">
    <property type="component" value="Unassembled WGS sequence"/>
</dbReference>
<proteinExistence type="predicted"/>
<dbReference type="PANTHER" id="PTHR22603">
    <property type="entry name" value="CHOLINE/ETHANOALAMINE KINASE"/>
    <property type="match status" value="1"/>
</dbReference>
<accession>A0A7K1FQ29</accession>
<organism evidence="3 4">
    <name type="scientific">Nakamurella alba</name>
    <dbReference type="NCBI Taxonomy" id="2665158"/>
    <lineage>
        <taxon>Bacteria</taxon>
        <taxon>Bacillati</taxon>
        <taxon>Actinomycetota</taxon>
        <taxon>Actinomycetes</taxon>
        <taxon>Nakamurellales</taxon>
        <taxon>Nakamurellaceae</taxon>
        <taxon>Nakamurella</taxon>
    </lineage>
</organism>
<keyword evidence="4" id="KW-1185">Reference proteome</keyword>
<evidence type="ECO:0000313" key="3">
    <source>
        <dbReference type="EMBL" id="MTD16241.1"/>
    </source>
</evidence>
<protein>
    <submittedName>
        <fullName evidence="3">Phosphotransferase</fullName>
    </submittedName>
</protein>
<evidence type="ECO:0000259" key="2">
    <source>
        <dbReference type="Pfam" id="PF01636"/>
    </source>
</evidence>
<reference evidence="3 4" key="1">
    <citation type="submission" date="2019-11" db="EMBL/GenBank/DDBJ databases">
        <authorList>
            <person name="Jiang L.-Q."/>
        </authorList>
    </citation>
    <scope>NUCLEOTIDE SEQUENCE [LARGE SCALE GENOMIC DNA]</scope>
    <source>
        <strain evidence="3 4">YIM 132087</strain>
    </source>
</reference>
<dbReference type="GO" id="GO:0006646">
    <property type="term" value="P:phosphatidylethanolamine biosynthetic process"/>
    <property type="evidence" value="ECO:0007669"/>
    <property type="project" value="TreeGrafter"/>
</dbReference>
<keyword evidence="3" id="KW-0808">Transferase</keyword>